<evidence type="ECO:0000313" key="2">
    <source>
        <dbReference type="Proteomes" id="UP000551563"/>
    </source>
</evidence>
<proteinExistence type="predicted"/>
<gene>
    <name evidence="1" type="ORF">GXX48_05745</name>
</gene>
<dbReference type="Proteomes" id="UP000551563">
    <property type="component" value="Unassembled WGS sequence"/>
</dbReference>
<dbReference type="Pfam" id="PF04860">
    <property type="entry name" value="Phage_portal"/>
    <property type="match status" value="1"/>
</dbReference>
<reference evidence="1 2" key="1">
    <citation type="journal article" date="2020" name="Biotechnol. Biofuels">
        <title>New insights from the biogas microbiome by comprehensive genome-resolved metagenomics of nearly 1600 species originating from multiple anaerobic digesters.</title>
        <authorList>
            <person name="Campanaro S."/>
            <person name="Treu L."/>
            <person name="Rodriguez-R L.M."/>
            <person name="Kovalovszki A."/>
            <person name="Ziels R.M."/>
            <person name="Maus I."/>
            <person name="Zhu X."/>
            <person name="Kougias P.G."/>
            <person name="Basile A."/>
            <person name="Luo G."/>
            <person name="Schluter A."/>
            <person name="Konstantinidis K.T."/>
            <person name="Angelidaki I."/>
        </authorList>
    </citation>
    <scope>NUCLEOTIDE SEQUENCE [LARGE SCALE GENOMIC DNA]</scope>
    <source>
        <strain evidence="1">AS04akNAM_66</strain>
    </source>
</reference>
<protein>
    <submittedName>
        <fullName evidence="1">Phage portal protein</fullName>
    </submittedName>
</protein>
<name>A0A7V6TYQ4_9HYPH</name>
<dbReference type="AlphaFoldDB" id="A0A7V6TYQ4"/>
<evidence type="ECO:0000313" key="1">
    <source>
        <dbReference type="EMBL" id="HHV67130.1"/>
    </source>
</evidence>
<sequence length="161" mass="17757">MAFWSNWFGGAKPPAASPRASFQDAGGGIVITTAQQLEEALRSGTVTASGAAVTPDSAMRVAAVYACVRIISGAVATLPLHIKRRVDERTREDASDTPIWTVLRRRPNRWQTPSQFRRMLQAHLLLRGNAYAMIVRSRGLVQELIPLHPDRVEVRQTDDLA</sequence>
<feature type="non-terminal residue" evidence="1">
    <location>
        <position position="161"/>
    </location>
</feature>
<dbReference type="EMBL" id="DUMN01000171">
    <property type="protein sequence ID" value="HHV67130.1"/>
    <property type="molecule type" value="Genomic_DNA"/>
</dbReference>
<comment type="caution">
    <text evidence="1">The sequence shown here is derived from an EMBL/GenBank/DDBJ whole genome shotgun (WGS) entry which is preliminary data.</text>
</comment>
<dbReference type="InterPro" id="IPR006944">
    <property type="entry name" value="Phage/GTA_portal"/>
</dbReference>
<accession>A0A7V6TYQ4</accession>
<organism evidence="1 2">
    <name type="scientific">Brucella intermedia</name>
    <dbReference type="NCBI Taxonomy" id="94625"/>
    <lineage>
        <taxon>Bacteria</taxon>
        <taxon>Pseudomonadati</taxon>
        <taxon>Pseudomonadota</taxon>
        <taxon>Alphaproteobacteria</taxon>
        <taxon>Hyphomicrobiales</taxon>
        <taxon>Brucellaceae</taxon>
        <taxon>Brucella/Ochrobactrum group</taxon>
        <taxon>Brucella</taxon>
    </lineage>
</organism>